<dbReference type="GO" id="GO:0008168">
    <property type="term" value="F:methyltransferase activity"/>
    <property type="evidence" value="ECO:0007669"/>
    <property type="project" value="UniProtKB-KW"/>
</dbReference>
<dbReference type="GO" id="GO:0032259">
    <property type="term" value="P:methylation"/>
    <property type="evidence" value="ECO:0007669"/>
    <property type="project" value="UniProtKB-KW"/>
</dbReference>
<dbReference type="STRING" id="186116.SAMN05192569_10392"/>
<organism evidence="2 3">
    <name type="scientific">Parageobacillus thermantarcticus</name>
    <dbReference type="NCBI Taxonomy" id="186116"/>
    <lineage>
        <taxon>Bacteria</taxon>
        <taxon>Bacillati</taxon>
        <taxon>Bacillota</taxon>
        <taxon>Bacilli</taxon>
        <taxon>Bacillales</taxon>
        <taxon>Anoxybacillaceae</taxon>
        <taxon>Parageobacillus</taxon>
    </lineage>
</organism>
<accession>A0A1I0TMT3</accession>
<dbReference type="Proteomes" id="UP000198650">
    <property type="component" value="Unassembled WGS sequence"/>
</dbReference>
<evidence type="ECO:0000313" key="2">
    <source>
        <dbReference type="EMBL" id="SFA52863.1"/>
    </source>
</evidence>
<dbReference type="AlphaFoldDB" id="A0A1I0TMT3"/>
<dbReference type="InterPro" id="IPR041698">
    <property type="entry name" value="Methyltransf_25"/>
</dbReference>
<dbReference type="EMBL" id="FOJS01000039">
    <property type="protein sequence ID" value="SFA52863.1"/>
    <property type="molecule type" value="Genomic_DNA"/>
</dbReference>
<dbReference type="InterPro" id="IPR029063">
    <property type="entry name" value="SAM-dependent_MTases_sf"/>
</dbReference>
<proteinExistence type="predicted"/>
<name>A0A1I0TMT3_9BACL</name>
<dbReference type="Pfam" id="PF13649">
    <property type="entry name" value="Methyltransf_25"/>
    <property type="match status" value="1"/>
</dbReference>
<keyword evidence="2" id="KW-0489">Methyltransferase</keyword>
<feature type="domain" description="Methyltransferase" evidence="1">
    <location>
        <begin position="4"/>
        <end position="47"/>
    </location>
</feature>
<keyword evidence="3" id="KW-1185">Reference proteome</keyword>
<dbReference type="SUPFAM" id="SSF53335">
    <property type="entry name" value="S-adenosyl-L-methionine-dependent methyltransferases"/>
    <property type="match status" value="1"/>
</dbReference>
<sequence>MLFAGVGTGADLAFFPLDKIKVVAVDYSMEMLKKAKRKYPNIEFTRGAS</sequence>
<reference evidence="3" key="1">
    <citation type="submission" date="2016-10" db="EMBL/GenBank/DDBJ databases">
        <authorList>
            <person name="Varghese N."/>
            <person name="Submissions S."/>
        </authorList>
    </citation>
    <scope>NUCLEOTIDE SEQUENCE [LARGE SCALE GENOMIC DNA]</scope>
    <source>
        <strain evidence="3">M1</strain>
    </source>
</reference>
<protein>
    <submittedName>
        <fullName evidence="2">Phosphatidylethanolamine/phosphatidyl-N-methylethanolamine N-methyltransferase</fullName>
    </submittedName>
</protein>
<evidence type="ECO:0000313" key="3">
    <source>
        <dbReference type="Proteomes" id="UP000198650"/>
    </source>
</evidence>
<evidence type="ECO:0000259" key="1">
    <source>
        <dbReference type="Pfam" id="PF13649"/>
    </source>
</evidence>
<dbReference type="Gene3D" id="3.40.50.150">
    <property type="entry name" value="Vaccinia Virus protein VP39"/>
    <property type="match status" value="1"/>
</dbReference>
<gene>
    <name evidence="2" type="ORF">SAMN05192569_10392</name>
</gene>
<keyword evidence="2" id="KW-0808">Transferase</keyword>